<accession>A0ABU3Z9J3</accession>
<evidence type="ECO:0000256" key="1">
    <source>
        <dbReference type="ARBA" id="ARBA00010243"/>
    </source>
</evidence>
<evidence type="ECO:0000313" key="9">
    <source>
        <dbReference type="EMBL" id="MDV5088582.1"/>
    </source>
</evidence>
<evidence type="ECO:0000256" key="2">
    <source>
        <dbReference type="ARBA" id="ARBA00022670"/>
    </source>
</evidence>
<organism evidence="9 10">
    <name type="scientific">Veillonella absiana</name>
    <dbReference type="NCBI Taxonomy" id="3079305"/>
    <lineage>
        <taxon>Bacteria</taxon>
        <taxon>Bacillati</taxon>
        <taxon>Bacillota</taxon>
        <taxon>Negativicutes</taxon>
        <taxon>Veillonellales</taxon>
        <taxon>Veillonellaceae</taxon>
        <taxon>Veillonella</taxon>
    </lineage>
</organism>
<dbReference type="CDD" id="cd08071">
    <property type="entry name" value="MPN_DUF2466"/>
    <property type="match status" value="1"/>
</dbReference>
<dbReference type="PROSITE" id="PS50249">
    <property type="entry name" value="MPN"/>
    <property type="match status" value="1"/>
</dbReference>
<dbReference type="InterPro" id="IPR025657">
    <property type="entry name" value="RadC_JAB"/>
</dbReference>
<dbReference type="Gene3D" id="3.40.140.10">
    <property type="entry name" value="Cytidine Deaminase, domain 2"/>
    <property type="match status" value="1"/>
</dbReference>
<dbReference type="InterPro" id="IPR020891">
    <property type="entry name" value="UPF0758_CS"/>
</dbReference>
<gene>
    <name evidence="9" type="primary">radC</name>
    <name evidence="9" type="ORF">RVY80_06975</name>
</gene>
<comment type="similarity">
    <text evidence="1 7">Belongs to the UPF0758 family.</text>
</comment>
<dbReference type="PANTHER" id="PTHR30471:SF3">
    <property type="entry name" value="UPF0758 PROTEIN YEES-RELATED"/>
    <property type="match status" value="1"/>
</dbReference>
<keyword evidence="4" id="KW-0378">Hydrolase</keyword>
<keyword evidence="3" id="KW-0479">Metal-binding</keyword>
<evidence type="ECO:0000313" key="10">
    <source>
        <dbReference type="Proteomes" id="UP001272515"/>
    </source>
</evidence>
<dbReference type="NCBIfam" id="NF000642">
    <property type="entry name" value="PRK00024.1"/>
    <property type="match status" value="1"/>
</dbReference>
<evidence type="ECO:0000256" key="7">
    <source>
        <dbReference type="RuleBase" id="RU003797"/>
    </source>
</evidence>
<dbReference type="Proteomes" id="UP001272515">
    <property type="component" value="Unassembled WGS sequence"/>
</dbReference>
<name>A0ABU3Z9J3_9FIRM</name>
<evidence type="ECO:0000256" key="3">
    <source>
        <dbReference type="ARBA" id="ARBA00022723"/>
    </source>
</evidence>
<feature type="domain" description="MPN" evidence="8">
    <location>
        <begin position="118"/>
        <end position="240"/>
    </location>
</feature>
<keyword evidence="6" id="KW-0482">Metalloprotease</keyword>
<dbReference type="Pfam" id="PF20582">
    <property type="entry name" value="UPF0758_N"/>
    <property type="match status" value="1"/>
</dbReference>
<dbReference type="NCBIfam" id="TIGR00608">
    <property type="entry name" value="radc"/>
    <property type="match status" value="1"/>
</dbReference>
<evidence type="ECO:0000256" key="4">
    <source>
        <dbReference type="ARBA" id="ARBA00022801"/>
    </source>
</evidence>
<keyword evidence="10" id="KW-1185">Reference proteome</keyword>
<dbReference type="EMBL" id="JAWJZB010000007">
    <property type="protein sequence ID" value="MDV5088582.1"/>
    <property type="molecule type" value="Genomic_DNA"/>
</dbReference>
<dbReference type="InterPro" id="IPR046778">
    <property type="entry name" value="UPF0758_N"/>
</dbReference>
<proteinExistence type="inferred from homology"/>
<evidence type="ECO:0000259" key="8">
    <source>
        <dbReference type="PROSITE" id="PS50249"/>
    </source>
</evidence>
<sequence>MQEIMSTDGNVVPSLCVKDMFPYQRPREKFVSVGAEHMAMEELIAILLRTGYKGTSALSLAKQVIQFFPDGVYGLNHMTVKELESIKGIGTDKAIALCAAVELGRRLGQLKVKQDYEDFSNPEAVAKYVMERLRHKTEEHVWVALLNAKNKLIKVEEISSGGLTSSYAEQRSVFRRAIACNAAAIILIHNHPSGDSKASPEDVRMTKLFCEAGKVMGIPVLDHVIIGDQEFTSLCSEGLL</sequence>
<dbReference type="PROSITE" id="PS01302">
    <property type="entry name" value="UPF0758"/>
    <property type="match status" value="1"/>
</dbReference>
<evidence type="ECO:0000256" key="6">
    <source>
        <dbReference type="ARBA" id="ARBA00023049"/>
    </source>
</evidence>
<dbReference type="Pfam" id="PF04002">
    <property type="entry name" value="RadC"/>
    <property type="match status" value="1"/>
</dbReference>
<dbReference type="PANTHER" id="PTHR30471">
    <property type="entry name" value="DNA REPAIR PROTEIN RADC"/>
    <property type="match status" value="1"/>
</dbReference>
<dbReference type="InterPro" id="IPR037518">
    <property type="entry name" value="MPN"/>
</dbReference>
<keyword evidence="5" id="KW-0862">Zinc</keyword>
<keyword evidence="2" id="KW-0645">Protease</keyword>
<dbReference type="InterPro" id="IPR001405">
    <property type="entry name" value="UPF0758"/>
</dbReference>
<comment type="caution">
    <text evidence="9">The sequence shown here is derived from an EMBL/GenBank/DDBJ whole genome shotgun (WGS) entry which is preliminary data.</text>
</comment>
<protein>
    <submittedName>
        <fullName evidence="9">DNA repair protein RadC</fullName>
    </submittedName>
</protein>
<dbReference type="RefSeq" id="WP_317330048.1">
    <property type="nucleotide sequence ID" value="NZ_JAWJZA010000006.1"/>
</dbReference>
<evidence type="ECO:0000256" key="5">
    <source>
        <dbReference type="ARBA" id="ARBA00022833"/>
    </source>
</evidence>
<reference evidence="9 10" key="1">
    <citation type="submission" date="2023-10" db="EMBL/GenBank/DDBJ databases">
        <title>Veillonella sp. nov., isolated from a pig farm feces dump.</title>
        <authorList>
            <person name="Chang Y.-H."/>
        </authorList>
    </citation>
    <scope>NUCLEOTIDE SEQUENCE [LARGE SCALE GENOMIC DNA]</scope>
    <source>
        <strain evidence="9 10">YH-vei2233</strain>
    </source>
</reference>